<accession>A0A8C0VHW2</accession>
<dbReference type="SUPFAM" id="SSF57392">
    <property type="entry name" value="Defensin-like"/>
    <property type="match status" value="1"/>
</dbReference>
<evidence type="ECO:0000313" key="2">
    <source>
        <dbReference type="Ensembl" id="ENSCCEP00000023377.1"/>
    </source>
</evidence>
<dbReference type="InterPro" id="IPR001855">
    <property type="entry name" value="Defensin_beta-like"/>
</dbReference>
<dbReference type="Ensembl" id="ENSCCET00000035333.1">
    <property type="protein sequence ID" value="ENSCCEP00000023377.1"/>
    <property type="gene ID" value="ENSCCEG00000020947.1"/>
</dbReference>
<dbReference type="GO" id="GO:0005576">
    <property type="term" value="C:extracellular region"/>
    <property type="evidence" value="ECO:0007669"/>
    <property type="project" value="InterPro"/>
</dbReference>
<evidence type="ECO:0000259" key="1">
    <source>
        <dbReference type="Pfam" id="PF00711"/>
    </source>
</evidence>
<protein>
    <recommendedName>
        <fullName evidence="1">Beta-defensin-like domain-containing protein</fullName>
    </recommendedName>
</protein>
<keyword evidence="3" id="KW-1185">Reference proteome</keyword>
<sequence length="53" mass="5982">LALHRDGREPHGCLEIGSELECKRRRGYCYFGRCVLPARQIGRCTGQTVCCRG</sequence>
<dbReference type="Gene3D" id="3.10.360.10">
    <property type="entry name" value="Antimicrobial Peptide, Beta-defensin 2, Chain A"/>
    <property type="match status" value="1"/>
</dbReference>
<name>A0A8C0VHW2_CYACU</name>
<feature type="domain" description="Beta-defensin-like" evidence="1">
    <location>
        <begin position="20"/>
        <end position="52"/>
    </location>
</feature>
<dbReference type="GO" id="GO:0006952">
    <property type="term" value="P:defense response"/>
    <property type="evidence" value="ECO:0007669"/>
    <property type="project" value="InterPro"/>
</dbReference>
<reference evidence="2" key="1">
    <citation type="submission" date="2025-08" db="UniProtKB">
        <authorList>
            <consortium name="Ensembl"/>
        </authorList>
    </citation>
    <scope>IDENTIFICATION</scope>
</reference>
<dbReference type="Proteomes" id="UP000694410">
    <property type="component" value="Unplaced"/>
</dbReference>
<dbReference type="AlphaFoldDB" id="A0A8C0VHW2"/>
<reference evidence="2" key="2">
    <citation type="submission" date="2025-09" db="UniProtKB">
        <authorList>
            <consortium name="Ensembl"/>
        </authorList>
    </citation>
    <scope>IDENTIFICATION</scope>
</reference>
<organism evidence="2 3">
    <name type="scientific">Cyanistes caeruleus</name>
    <name type="common">Eurasian blue tit</name>
    <name type="synonym">Parus caeruleus</name>
    <dbReference type="NCBI Taxonomy" id="156563"/>
    <lineage>
        <taxon>Eukaryota</taxon>
        <taxon>Metazoa</taxon>
        <taxon>Chordata</taxon>
        <taxon>Craniata</taxon>
        <taxon>Vertebrata</taxon>
        <taxon>Euteleostomi</taxon>
        <taxon>Archelosauria</taxon>
        <taxon>Archosauria</taxon>
        <taxon>Dinosauria</taxon>
        <taxon>Saurischia</taxon>
        <taxon>Theropoda</taxon>
        <taxon>Coelurosauria</taxon>
        <taxon>Aves</taxon>
        <taxon>Neognathae</taxon>
        <taxon>Neoaves</taxon>
        <taxon>Telluraves</taxon>
        <taxon>Australaves</taxon>
        <taxon>Passeriformes</taxon>
        <taxon>Paridae</taxon>
        <taxon>Cyanistes</taxon>
    </lineage>
</organism>
<evidence type="ECO:0000313" key="3">
    <source>
        <dbReference type="Proteomes" id="UP000694410"/>
    </source>
</evidence>
<proteinExistence type="predicted"/>
<dbReference type="Pfam" id="PF00711">
    <property type="entry name" value="Defensin_beta"/>
    <property type="match status" value="1"/>
</dbReference>